<accession>A0ABP4WS15</accession>
<protein>
    <submittedName>
        <fullName evidence="1">Uncharacterized protein</fullName>
    </submittedName>
</protein>
<proteinExistence type="predicted"/>
<gene>
    <name evidence="1" type="ORF">GCM10009747_18210</name>
</gene>
<dbReference type="EMBL" id="BAAANH010000003">
    <property type="protein sequence ID" value="GAA1759530.1"/>
    <property type="molecule type" value="Genomic_DNA"/>
</dbReference>
<comment type="caution">
    <text evidence="1">The sequence shown here is derived from an EMBL/GenBank/DDBJ whole genome shotgun (WGS) entry which is preliminary data.</text>
</comment>
<keyword evidence="2" id="KW-1185">Reference proteome</keyword>
<dbReference type="Proteomes" id="UP001500506">
    <property type="component" value="Unassembled WGS sequence"/>
</dbReference>
<evidence type="ECO:0000313" key="1">
    <source>
        <dbReference type="EMBL" id="GAA1759530.1"/>
    </source>
</evidence>
<name>A0ABP4WS15_9MICO</name>
<sequence length="72" mass="8034">MRRSRDTSVPHREFFRAVVIGETVALACTCARGEDHWFEPGEENPGDPRIGARLRAKLALADDGERPSNERG</sequence>
<organism evidence="1 2">
    <name type="scientific">Agromyces humatus</name>
    <dbReference type="NCBI Taxonomy" id="279573"/>
    <lineage>
        <taxon>Bacteria</taxon>
        <taxon>Bacillati</taxon>
        <taxon>Actinomycetota</taxon>
        <taxon>Actinomycetes</taxon>
        <taxon>Micrococcales</taxon>
        <taxon>Microbacteriaceae</taxon>
        <taxon>Agromyces</taxon>
    </lineage>
</organism>
<reference evidence="2" key="1">
    <citation type="journal article" date="2019" name="Int. J. Syst. Evol. Microbiol.">
        <title>The Global Catalogue of Microorganisms (GCM) 10K type strain sequencing project: providing services to taxonomists for standard genome sequencing and annotation.</title>
        <authorList>
            <consortium name="The Broad Institute Genomics Platform"/>
            <consortium name="The Broad Institute Genome Sequencing Center for Infectious Disease"/>
            <person name="Wu L."/>
            <person name="Ma J."/>
        </authorList>
    </citation>
    <scope>NUCLEOTIDE SEQUENCE [LARGE SCALE GENOMIC DNA]</scope>
    <source>
        <strain evidence="2">JCM 14319</strain>
    </source>
</reference>
<evidence type="ECO:0000313" key="2">
    <source>
        <dbReference type="Proteomes" id="UP001500506"/>
    </source>
</evidence>